<dbReference type="InterPro" id="IPR036873">
    <property type="entry name" value="Rhodanese-like_dom_sf"/>
</dbReference>
<dbReference type="SUPFAM" id="SSF52821">
    <property type="entry name" value="Rhodanese/Cell cycle control phosphatase"/>
    <property type="match status" value="1"/>
</dbReference>
<evidence type="ECO:0000259" key="2">
    <source>
        <dbReference type="PROSITE" id="PS50206"/>
    </source>
</evidence>
<feature type="signal peptide" evidence="1">
    <location>
        <begin position="1"/>
        <end position="19"/>
    </location>
</feature>
<dbReference type="PROSITE" id="PS50206">
    <property type="entry name" value="RHODANESE_3"/>
    <property type="match status" value="1"/>
</dbReference>
<dbReference type="Pfam" id="PF00581">
    <property type="entry name" value="Rhodanese"/>
    <property type="match status" value="1"/>
</dbReference>
<keyword evidence="1" id="KW-0732">Signal</keyword>
<dbReference type="InterPro" id="IPR001763">
    <property type="entry name" value="Rhodanese-like_dom"/>
</dbReference>
<dbReference type="Gene3D" id="3.40.250.10">
    <property type="entry name" value="Rhodanese-like domain"/>
    <property type="match status" value="1"/>
</dbReference>
<evidence type="ECO:0000256" key="1">
    <source>
        <dbReference type="SAM" id="SignalP"/>
    </source>
</evidence>
<feature type="chain" id="PRO_5046140070" evidence="1">
    <location>
        <begin position="20"/>
        <end position="121"/>
    </location>
</feature>
<keyword evidence="4" id="KW-1185">Reference proteome</keyword>
<dbReference type="CDD" id="cd00158">
    <property type="entry name" value="RHOD"/>
    <property type="match status" value="1"/>
</dbReference>
<dbReference type="EMBL" id="BAABRN010000012">
    <property type="protein sequence ID" value="GAA5501734.1"/>
    <property type="molecule type" value="Genomic_DNA"/>
</dbReference>
<reference evidence="3 4" key="1">
    <citation type="submission" date="2024-02" db="EMBL/GenBank/DDBJ databases">
        <title>Deinococcus xinjiangensis NBRC 107630.</title>
        <authorList>
            <person name="Ichikawa N."/>
            <person name="Katano-Makiyama Y."/>
            <person name="Hidaka K."/>
        </authorList>
    </citation>
    <scope>NUCLEOTIDE SEQUENCE [LARGE SCALE GENOMIC DNA]</scope>
    <source>
        <strain evidence="3 4">NBRC 107630</strain>
    </source>
</reference>
<dbReference type="PANTHER" id="PTHR43031">
    <property type="entry name" value="FAD-DEPENDENT OXIDOREDUCTASE"/>
    <property type="match status" value="1"/>
</dbReference>
<dbReference type="PROSITE" id="PS51257">
    <property type="entry name" value="PROKAR_LIPOPROTEIN"/>
    <property type="match status" value="1"/>
</dbReference>
<dbReference type="RefSeq" id="WP_353541700.1">
    <property type="nucleotide sequence ID" value="NZ_BAABRN010000012.1"/>
</dbReference>
<comment type="caution">
    <text evidence="3">The sequence shown here is derived from an EMBL/GenBank/DDBJ whole genome shotgun (WGS) entry which is preliminary data.</text>
</comment>
<sequence>MKKFALLSVPALLAACASASTYSTVTVHDLKKALEGGAYLLDVRTPEEYAAGHIAGAHNLPLDKVAGWTGELPQDKTIYVICRSGHRSAQASEILKKAGLDVMNVGGGMNDWLDAGYPTTK</sequence>
<evidence type="ECO:0000313" key="3">
    <source>
        <dbReference type="EMBL" id="GAA5501734.1"/>
    </source>
</evidence>
<dbReference type="Proteomes" id="UP001458946">
    <property type="component" value="Unassembled WGS sequence"/>
</dbReference>
<feature type="domain" description="Rhodanese" evidence="2">
    <location>
        <begin position="34"/>
        <end position="121"/>
    </location>
</feature>
<accession>A0ABP9V8Z7</accession>
<dbReference type="InterPro" id="IPR050229">
    <property type="entry name" value="GlpE_sulfurtransferase"/>
</dbReference>
<name>A0ABP9V8Z7_9DEIO</name>
<proteinExistence type="predicted"/>
<dbReference type="PANTHER" id="PTHR43031:SF1">
    <property type="entry name" value="PYRIDINE NUCLEOTIDE-DISULPHIDE OXIDOREDUCTASE"/>
    <property type="match status" value="1"/>
</dbReference>
<gene>
    <name evidence="3" type="primary">glpE_2</name>
    <name evidence="3" type="ORF">Dxin01_01473</name>
</gene>
<organism evidence="3 4">
    <name type="scientific">Deinococcus xinjiangensis</name>
    <dbReference type="NCBI Taxonomy" id="457454"/>
    <lineage>
        <taxon>Bacteria</taxon>
        <taxon>Thermotogati</taxon>
        <taxon>Deinococcota</taxon>
        <taxon>Deinococci</taxon>
        <taxon>Deinococcales</taxon>
        <taxon>Deinococcaceae</taxon>
        <taxon>Deinococcus</taxon>
    </lineage>
</organism>
<protein>
    <submittedName>
        <fullName evidence="3">Thiosulfate sulfurtransferase GlpE</fullName>
    </submittedName>
</protein>
<dbReference type="SMART" id="SM00450">
    <property type="entry name" value="RHOD"/>
    <property type="match status" value="1"/>
</dbReference>
<evidence type="ECO:0000313" key="4">
    <source>
        <dbReference type="Proteomes" id="UP001458946"/>
    </source>
</evidence>